<dbReference type="EMBL" id="LNIX01000001">
    <property type="protein sequence ID" value="OXA64683.1"/>
    <property type="molecule type" value="Genomic_DNA"/>
</dbReference>
<dbReference type="PRINTS" id="PR00259">
    <property type="entry name" value="TMFOUR"/>
</dbReference>
<dbReference type="OMA" id="CANAFIE"/>
<reference evidence="7 8" key="1">
    <citation type="submission" date="2015-12" db="EMBL/GenBank/DDBJ databases">
        <title>The genome of Folsomia candida.</title>
        <authorList>
            <person name="Faddeeva A."/>
            <person name="Derks M.F."/>
            <person name="Anvar Y."/>
            <person name="Smit S."/>
            <person name="Van Straalen N."/>
            <person name="Roelofs D."/>
        </authorList>
    </citation>
    <scope>NUCLEOTIDE SEQUENCE [LARGE SCALE GENOMIC DNA]</scope>
    <source>
        <strain evidence="7 8">VU population</strain>
        <tissue evidence="7">Whole body</tissue>
    </source>
</reference>
<evidence type="ECO:0000256" key="5">
    <source>
        <dbReference type="ARBA" id="ARBA00023136"/>
    </source>
</evidence>
<sequence>MVSGGVNKCMKYALFVFNLVFVIVGIVMVWLGISSLNGFDRYIQLVETHSFAAPPKLFIAIGVIMFLIAFLGCCGAWMENHAMIMAYSVLVGLVLVLQLGVGIAAFLLQDDVEQLAEKGLNSTLVNYYNKTFPNVEDIQRSWNLVQSELHCCGVSNYTDWKASYNADLKTEALVPTSCCVGGAVENCTLTINKDNIDTIDVTGIIYTEGCLNKAIDQLAITRLGVVAIALGVVQLLGVICACLLARSIRFSYETV</sequence>
<dbReference type="CDD" id="cd03127">
    <property type="entry name" value="tetraspanin_LEL"/>
    <property type="match status" value="1"/>
</dbReference>
<dbReference type="AlphaFoldDB" id="A0A226F4H3"/>
<organism evidence="7 8">
    <name type="scientific">Folsomia candida</name>
    <name type="common">Springtail</name>
    <dbReference type="NCBI Taxonomy" id="158441"/>
    <lineage>
        <taxon>Eukaryota</taxon>
        <taxon>Metazoa</taxon>
        <taxon>Ecdysozoa</taxon>
        <taxon>Arthropoda</taxon>
        <taxon>Hexapoda</taxon>
        <taxon>Collembola</taxon>
        <taxon>Entomobryomorpha</taxon>
        <taxon>Isotomoidea</taxon>
        <taxon>Isotomidae</taxon>
        <taxon>Proisotominae</taxon>
        <taxon>Folsomia</taxon>
    </lineage>
</organism>
<dbReference type="InterPro" id="IPR018499">
    <property type="entry name" value="Tetraspanin/Peripherin"/>
</dbReference>
<feature type="transmembrane region" description="Helical" evidence="6">
    <location>
        <begin position="223"/>
        <end position="248"/>
    </location>
</feature>
<keyword evidence="8" id="KW-1185">Reference proteome</keyword>
<keyword evidence="4 6" id="KW-1133">Transmembrane helix</keyword>
<accession>A0A226F4H3</accession>
<evidence type="ECO:0000256" key="3">
    <source>
        <dbReference type="ARBA" id="ARBA00022692"/>
    </source>
</evidence>
<dbReference type="InterPro" id="IPR000301">
    <property type="entry name" value="Tetraspanin_animals"/>
</dbReference>
<evidence type="ECO:0000256" key="4">
    <source>
        <dbReference type="ARBA" id="ARBA00022989"/>
    </source>
</evidence>
<comment type="similarity">
    <text evidence="2 6">Belongs to the tetraspanin (TM4SF) family.</text>
</comment>
<protein>
    <recommendedName>
        <fullName evidence="6">Tetraspanin</fullName>
    </recommendedName>
</protein>
<evidence type="ECO:0000256" key="6">
    <source>
        <dbReference type="RuleBase" id="RU361218"/>
    </source>
</evidence>
<keyword evidence="3 6" id="KW-0812">Transmembrane</keyword>
<dbReference type="InterPro" id="IPR008952">
    <property type="entry name" value="Tetraspanin_EC2_sf"/>
</dbReference>
<feature type="transmembrane region" description="Helical" evidence="6">
    <location>
        <begin position="84"/>
        <end position="108"/>
    </location>
</feature>
<evidence type="ECO:0000256" key="2">
    <source>
        <dbReference type="ARBA" id="ARBA00006840"/>
    </source>
</evidence>
<feature type="transmembrane region" description="Helical" evidence="6">
    <location>
        <begin position="57"/>
        <end position="78"/>
    </location>
</feature>
<keyword evidence="5 6" id="KW-0472">Membrane</keyword>
<dbReference type="PIRSF" id="PIRSF002419">
    <property type="entry name" value="Tetraspanin"/>
    <property type="match status" value="1"/>
</dbReference>
<evidence type="ECO:0000313" key="7">
    <source>
        <dbReference type="EMBL" id="OXA64683.1"/>
    </source>
</evidence>
<dbReference type="Proteomes" id="UP000198287">
    <property type="component" value="Unassembled WGS sequence"/>
</dbReference>
<dbReference type="PANTHER" id="PTHR19282">
    <property type="entry name" value="TETRASPANIN"/>
    <property type="match status" value="1"/>
</dbReference>
<dbReference type="OrthoDB" id="10033535at2759"/>
<comment type="caution">
    <text evidence="7">The sequence shown here is derived from an EMBL/GenBank/DDBJ whole genome shotgun (WGS) entry which is preliminary data.</text>
</comment>
<dbReference type="GO" id="GO:0005886">
    <property type="term" value="C:plasma membrane"/>
    <property type="evidence" value="ECO:0007669"/>
    <property type="project" value="TreeGrafter"/>
</dbReference>
<dbReference type="PANTHER" id="PTHR19282:SF456">
    <property type="entry name" value="CD63 MOLECULE"/>
    <property type="match status" value="1"/>
</dbReference>
<proteinExistence type="inferred from homology"/>
<evidence type="ECO:0000256" key="1">
    <source>
        <dbReference type="ARBA" id="ARBA00004141"/>
    </source>
</evidence>
<feature type="transmembrane region" description="Helical" evidence="6">
    <location>
        <begin position="12"/>
        <end position="36"/>
    </location>
</feature>
<comment type="subcellular location">
    <subcellularLocation>
        <location evidence="1 6">Membrane</location>
        <topology evidence="1 6">Multi-pass membrane protein</topology>
    </subcellularLocation>
</comment>
<evidence type="ECO:0000313" key="8">
    <source>
        <dbReference type="Proteomes" id="UP000198287"/>
    </source>
</evidence>
<gene>
    <name evidence="7" type="ORF">Fcan01_03236</name>
</gene>
<dbReference type="Pfam" id="PF00335">
    <property type="entry name" value="Tetraspanin"/>
    <property type="match status" value="1"/>
</dbReference>
<dbReference type="SUPFAM" id="SSF48652">
    <property type="entry name" value="Tetraspanin"/>
    <property type="match status" value="1"/>
</dbReference>
<dbReference type="Gene3D" id="1.10.1450.10">
    <property type="entry name" value="Tetraspanin"/>
    <property type="match status" value="1"/>
</dbReference>
<name>A0A226F4H3_FOLCA</name>